<feature type="domain" description="RDD" evidence="7">
    <location>
        <begin position="11"/>
        <end position="104"/>
    </location>
</feature>
<evidence type="ECO:0000259" key="7">
    <source>
        <dbReference type="Pfam" id="PF06271"/>
    </source>
</evidence>
<protein>
    <recommendedName>
        <fullName evidence="7">RDD domain-containing protein</fullName>
    </recommendedName>
</protein>
<organism evidence="8">
    <name type="scientific">marine metagenome</name>
    <dbReference type="NCBI Taxonomy" id="408172"/>
    <lineage>
        <taxon>unclassified sequences</taxon>
        <taxon>metagenomes</taxon>
        <taxon>ecological metagenomes</taxon>
    </lineage>
</organism>
<keyword evidence="5 6" id="KW-0472">Membrane</keyword>
<dbReference type="EMBL" id="UINC01001427">
    <property type="protein sequence ID" value="SUZ80430.1"/>
    <property type="molecule type" value="Genomic_DNA"/>
</dbReference>
<keyword evidence="3 6" id="KW-0812">Transmembrane</keyword>
<gene>
    <name evidence="8" type="ORF">METZ01_LOCUS33284</name>
</gene>
<evidence type="ECO:0000256" key="5">
    <source>
        <dbReference type="ARBA" id="ARBA00023136"/>
    </source>
</evidence>
<dbReference type="GO" id="GO:0005886">
    <property type="term" value="C:plasma membrane"/>
    <property type="evidence" value="ECO:0007669"/>
    <property type="project" value="UniProtKB-SubCell"/>
</dbReference>
<comment type="subcellular location">
    <subcellularLocation>
        <location evidence="1">Cell membrane</location>
        <topology evidence="1">Multi-pass membrane protein</topology>
    </subcellularLocation>
</comment>
<dbReference type="Pfam" id="PF06271">
    <property type="entry name" value="RDD"/>
    <property type="match status" value="1"/>
</dbReference>
<dbReference type="InterPro" id="IPR010432">
    <property type="entry name" value="RDD"/>
</dbReference>
<evidence type="ECO:0000313" key="8">
    <source>
        <dbReference type="EMBL" id="SUZ80430.1"/>
    </source>
</evidence>
<sequence length="113" mass="13437">MFFGTYIFVAALGKEIEAGSFLYQLTLLLFAYFFFVGFWFIYGRTLGMQSWDLRLETANRKKPTLWQCNLRFFAAILSWLPLGLGFFWQLFDNNNLTWHDRISGTQLKFYTNL</sequence>
<dbReference type="InterPro" id="IPR051791">
    <property type="entry name" value="Pra-immunoreactive"/>
</dbReference>
<accession>A0A381QN22</accession>
<evidence type="ECO:0000256" key="1">
    <source>
        <dbReference type="ARBA" id="ARBA00004651"/>
    </source>
</evidence>
<evidence type="ECO:0000256" key="2">
    <source>
        <dbReference type="ARBA" id="ARBA00022475"/>
    </source>
</evidence>
<dbReference type="AlphaFoldDB" id="A0A381QN22"/>
<feature type="transmembrane region" description="Helical" evidence="6">
    <location>
        <begin position="21"/>
        <end position="42"/>
    </location>
</feature>
<evidence type="ECO:0000256" key="3">
    <source>
        <dbReference type="ARBA" id="ARBA00022692"/>
    </source>
</evidence>
<dbReference type="PANTHER" id="PTHR36115">
    <property type="entry name" value="PROLINE-RICH ANTIGEN HOMOLOG-RELATED"/>
    <property type="match status" value="1"/>
</dbReference>
<keyword evidence="4 6" id="KW-1133">Transmembrane helix</keyword>
<feature type="transmembrane region" description="Helical" evidence="6">
    <location>
        <begin position="70"/>
        <end position="91"/>
    </location>
</feature>
<evidence type="ECO:0000256" key="4">
    <source>
        <dbReference type="ARBA" id="ARBA00022989"/>
    </source>
</evidence>
<dbReference type="PANTHER" id="PTHR36115:SF10">
    <property type="entry name" value="RDD DOMAIN-CONTAINING PROTEIN"/>
    <property type="match status" value="1"/>
</dbReference>
<name>A0A381QN22_9ZZZZ</name>
<proteinExistence type="predicted"/>
<reference evidence="8" key="1">
    <citation type="submission" date="2018-05" db="EMBL/GenBank/DDBJ databases">
        <authorList>
            <person name="Lanie J.A."/>
            <person name="Ng W.-L."/>
            <person name="Kazmierczak K.M."/>
            <person name="Andrzejewski T.M."/>
            <person name="Davidsen T.M."/>
            <person name="Wayne K.J."/>
            <person name="Tettelin H."/>
            <person name="Glass J.I."/>
            <person name="Rusch D."/>
            <person name="Podicherti R."/>
            <person name="Tsui H.-C.T."/>
            <person name="Winkler M.E."/>
        </authorList>
    </citation>
    <scope>NUCLEOTIDE SEQUENCE</scope>
</reference>
<evidence type="ECO:0000256" key="6">
    <source>
        <dbReference type="SAM" id="Phobius"/>
    </source>
</evidence>
<keyword evidence="2" id="KW-1003">Cell membrane</keyword>